<evidence type="ECO:0000313" key="2">
    <source>
        <dbReference type="EnsemblMetazoa" id="Aqu2.1.26032_001"/>
    </source>
</evidence>
<reference evidence="2" key="2">
    <citation type="submission" date="2017-05" db="UniProtKB">
        <authorList>
            <consortium name="EnsemblMetazoa"/>
        </authorList>
    </citation>
    <scope>IDENTIFICATION</scope>
</reference>
<proteinExistence type="predicted"/>
<dbReference type="InParanoid" id="A0A1X7UE42"/>
<dbReference type="OrthoDB" id="189997at2759"/>
<dbReference type="AlphaFoldDB" id="A0A1X7UE42"/>
<keyword evidence="3" id="KW-1185">Reference proteome</keyword>
<dbReference type="InterPro" id="IPR047794">
    <property type="entry name" value="C45_proenzyme-like"/>
</dbReference>
<dbReference type="KEGG" id="aqu:100631749"/>
<feature type="chain" id="PRO_5010875431" evidence="1">
    <location>
        <begin position="20"/>
        <end position="430"/>
    </location>
</feature>
<dbReference type="Gene3D" id="3.60.60.10">
    <property type="entry name" value="Penicillin V Acylase, Chain A"/>
    <property type="match status" value="1"/>
</dbReference>
<accession>A0A1X7UE42</accession>
<dbReference type="InterPro" id="IPR047803">
    <property type="entry name" value="DCD1A/B-like"/>
</dbReference>
<dbReference type="Proteomes" id="UP000007879">
    <property type="component" value="Unassembled WGS sequence"/>
</dbReference>
<protein>
    <submittedName>
        <fullName evidence="2">Uncharacterized protein</fullName>
    </submittedName>
</protein>
<keyword evidence="1" id="KW-0732">Signal</keyword>
<gene>
    <name evidence="2" type="primary">100631749</name>
</gene>
<dbReference type="PANTHER" id="PTHR35190">
    <property type="entry name" value="PROTEIN DCD1B"/>
    <property type="match status" value="1"/>
</dbReference>
<organism evidence="2">
    <name type="scientific">Amphimedon queenslandica</name>
    <name type="common">Sponge</name>
    <dbReference type="NCBI Taxonomy" id="400682"/>
    <lineage>
        <taxon>Eukaryota</taxon>
        <taxon>Metazoa</taxon>
        <taxon>Porifera</taxon>
        <taxon>Demospongiae</taxon>
        <taxon>Heteroscleromorpha</taxon>
        <taxon>Haplosclerida</taxon>
        <taxon>Niphatidae</taxon>
        <taxon>Amphimedon</taxon>
    </lineage>
</organism>
<dbReference type="NCBIfam" id="NF040521">
    <property type="entry name" value="C45_proenzyme"/>
    <property type="match status" value="1"/>
</dbReference>
<dbReference type="EnsemblMetazoa" id="Aqu2.1.26032_001">
    <property type="protein sequence ID" value="Aqu2.1.26032_001"/>
    <property type="gene ID" value="Aqu2.1.26032"/>
</dbReference>
<evidence type="ECO:0000313" key="3">
    <source>
        <dbReference type="Proteomes" id="UP000007879"/>
    </source>
</evidence>
<dbReference type="EnsemblMetazoa" id="XM_011407073.2">
    <property type="protein sequence ID" value="XP_011405375.2"/>
    <property type="gene ID" value="LOC100631749"/>
</dbReference>
<dbReference type="PANTHER" id="PTHR35190:SF2">
    <property type="entry name" value="PROTEIN DCD1B"/>
    <property type="match status" value="1"/>
</dbReference>
<sequence>MKVVALFLTILLANRAVRADDECHGTFNNLVPWSGDLVKVKEVANGSLYTAGDGDDQIFVLHVYGSPYDMGYAHGVLLKPQIQSLLPAFLKHVDEELEVYLKGLPQVVKDEVAKVGINEALEGTYLLTKPYTAQYFYDEMKGLADGAEMDYNMVIRIHMLPELVKAGCSMLGAWGDSLSSKSGLTQLRALDWDVNGPLQDYPTVVIYHPDNGHAFANVGWSGWLTTISGMSSSGLGVSEKHSDVPLGQESRSGIPFNFLMRDVLQFDESLEQSIRRIQNAHRTCSIWLGVGDGQEERFRLFEYSYSTANVYDDSNVTKIDPSRFMKEHCDQSCIDNYALKDIVYWGVHLGCWNSQLRNSHGNMSAETVINLVGKVQTGDLQAVVYDFESSKMYVSNAKGSNESGPPNAYDRQFVTLDMKALFNQTKPNIV</sequence>
<feature type="signal peptide" evidence="1">
    <location>
        <begin position="1"/>
        <end position="19"/>
    </location>
</feature>
<reference evidence="3" key="1">
    <citation type="journal article" date="2010" name="Nature">
        <title>The Amphimedon queenslandica genome and the evolution of animal complexity.</title>
        <authorList>
            <person name="Srivastava M."/>
            <person name="Simakov O."/>
            <person name="Chapman J."/>
            <person name="Fahey B."/>
            <person name="Gauthier M.E."/>
            <person name="Mitros T."/>
            <person name="Richards G.S."/>
            <person name="Conaco C."/>
            <person name="Dacre M."/>
            <person name="Hellsten U."/>
            <person name="Larroux C."/>
            <person name="Putnam N.H."/>
            <person name="Stanke M."/>
            <person name="Adamska M."/>
            <person name="Darling A."/>
            <person name="Degnan S.M."/>
            <person name="Oakley T.H."/>
            <person name="Plachetzki D.C."/>
            <person name="Zhai Y."/>
            <person name="Adamski M."/>
            <person name="Calcino A."/>
            <person name="Cummins S.F."/>
            <person name="Goodstein D.M."/>
            <person name="Harris C."/>
            <person name="Jackson D.J."/>
            <person name="Leys S.P."/>
            <person name="Shu S."/>
            <person name="Woodcroft B.J."/>
            <person name="Vervoort M."/>
            <person name="Kosik K.S."/>
            <person name="Manning G."/>
            <person name="Degnan B.M."/>
            <person name="Rokhsar D.S."/>
        </authorList>
    </citation>
    <scope>NUCLEOTIDE SEQUENCE [LARGE SCALE GENOMIC DNA]</scope>
</reference>
<name>A0A1X7UE42_AMPQE</name>
<evidence type="ECO:0000256" key="1">
    <source>
        <dbReference type="SAM" id="SignalP"/>
    </source>
</evidence>